<keyword evidence="2" id="KW-1185">Reference proteome</keyword>
<dbReference type="Proteomes" id="UP001604277">
    <property type="component" value="Unassembled WGS sequence"/>
</dbReference>
<organism evidence="1 2">
    <name type="scientific">Forsythia ovata</name>
    <dbReference type="NCBI Taxonomy" id="205694"/>
    <lineage>
        <taxon>Eukaryota</taxon>
        <taxon>Viridiplantae</taxon>
        <taxon>Streptophyta</taxon>
        <taxon>Embryophyta</taxon>
        <taxon>Tracheophyta</taxon>
        <taxon>Spermatophyta</taxon>
        <taxon>Magnoliopsida</taxon>
        <taxon>eudicotyledons</taxon>
        <taxon>Gunneridae</taxon>
        <taxon>Pentapetalae</taxon>
        <taxon>asterids</taxon>
        <taxon>lamiids</taxon>
        <taxon>Lamiales</taxon>
        <taxon>Oleaceae</taxon>
        <taxon>Forsythieae</taxon>
        <taxon>Forsythia</taxon>
    </lineage>
</organism>
<evidence type="ECO:0000313" key="2">
    <source>
        <dbReference type="Proteomes" id="UP001604277"/>
    </source>
</evidence>
<evidence type="ECO:0000313" key="1">
    <source>
        <dbReference type="EMBL" id="KAL2546130.1"/>
    </source>
</evidence>
<reference evidence="2" key="1">
    <citation type="submission" date="2024-07" db="EMBL/GenBank/DDBJ databases">
        <title>Two chromosome-level genome assemblies of Korean endemic species Abeliophyllum distichum and Forsythia ovata (Oleaceae).</title>
        <authorList>
            <person name="Jang H."/>
        </authorList>
    </citation>
    <scope>NUCLEOTIDE SEQUENCE [LARGE SCALE GENOMIC DNA]</scope>
</reference>
<comment type="caution">
    <text evidence="1">The sequence shown here is derived from an EMBL/GenBank/DDBJ whole genome shotgun (WGS) entry which is preliminary data.</text>
</comment>
<accession>A0ABD1W9G1</accession>
<dbReference type="AlphaFoldDB" id="A0ABD1W9G1"/>
<gene>
    <name evidence="1" type="ORF">Fot_15363</name>
</gene>
<name>A0ABD1W9G1_9LAMI</name>
<sequence>MGEIPQLSGFDRVSQLIAKLEKTREFAKPGGFNRVLRPIVKPESRDHNWGDSLPLFLALAPRRSSLSFEVVPPVELFHMLEAYGGCGLGSGGVVDEGFRPRTQRPGLNQNLLKWEKIIMRLEFLGLSLSCLYKWKI</sequence>
<proteinExistence type="predicted"/>
<protein>
    <submittedName>
        <fullName evidence="1">Uncharacterized protein</fullName>
    </submittedName>
</protein>
<dbReference type="EMBL" id="JBFOLJ010000004">
    <property type="protein sequence ID" value="KAL2546130.1"/>
    <property type="molecule type" value="Genomic_DNA"/>
</dbReference>